<evidence type="ECO:0000313" key="1">
    <source>
        <dbReference type="EMBL" id="PWJ58697.1"/>
    </source>
</evidence>
<reference evidence="1 2" key="1">
    <citation type="submission" date="2018-03" db="EMBL/GenBank/DDBJ databases">
        <title>Genomic Encyclopedia of Archaeal and Bacterial Type Strains, Phase II (KMG-II): from individual species to whole genera.</title>
        <authorList>
            <person name="Goeker M."/>
        </authorList>
    </citation>
    <scope>NUCLEOTIDE SEQUENCE [LARGE SCALE GENOMIC DNA]</scope>
    <source>
        <strain evidence="1 2">DSM 100346</strain>
    </source>
</reference>
<sequence length="229" mass="26247">MADPDSTARRIHTGMTLYGEFGLLSNSSFSAIRDKMNQEGIKPFESLMAAIVLAKRFEGERWFVENRLILMNSTNYTKDRDDTKGYFGGIGIGVMAGPKLLNTRKWNVLLPIGYDLMLYRMMVKNNQKASLGQIAQNASSYQPAKLYSANININAGLGVDYKIYLKEGFADRMYISTKANYHLALFRKGDWRGQDVRVSDLPAFKPDQLYWQIGLTIFPRKQQRPWHFH</sequence>
<comment type="caution">
    <text evidence="1">The sequence shown here is derived from an EMBL/GenBank/DDBJ whole genome shotgun (WGS) entry which is preliminary data.</text>
</comment>
<organism evidence="1 2">
    <name type="scientific">Dyadobacter jejuensis</name>
    <dbReference type="NCBI Taxonomy" id="1082580"/>
    <lineage>
        <taxon>Bacteria</taxon>
        <taxon>Pseudomonadati</taxon>
        <taxon>Bacteroidota</taxon>
        <taxon>Cytophagia</taxon>
        <taxon>Cytophagales</taxon>
        <taxon>Spirosomataceae</taxon>
        <taxon>Dyadobacter</taxon>
    </lineage>
</organism>
<accession>A0A316B7W6</accession>
<dbReference type="EMBL" id="QGDT01000003">
    <property type="protein sequence ID" value="PWJ58697.1"/>
    <property type="molecule type" value="Genomic_DNA"/>
</dbReference>
<proteinExistence type="predicted"/>
<dbReference type="AlphaFoldDB" id="A0A316B7W6"/>
<gene>
    <name evidence="1" type="ORF">CLV98_10362</name>
</gene>
<evidence type="ECO:0008006" key="3">
    <source>
        <dbReference type="Google" id="ProtNLM"/>
    </source>
</evidence>
<dbReference type="Proteomes" id="UP000245880">
    <property type="component" value="Unassembled WGS sequence"/>
</dbReference>
<name>A0A316B7W6_9BACT</name>
<protein>
    <recommendedName>
        <fullName evidence="3">Outer membrane protein with beta-barrel domain</fullName>
    </recommendedName>
</protein>
<keyword evidence="2" id="KW-1185">Reference proteome</keyword>
<evidence type="ECO:0000313" key="2">
    <source>
        <dbReference type="Proteomes" id="UP000245880"/>
    </source>
</evidence>